<dbReference type="Gene3D" id="3.10.450.350">
    <property type="match status" value="1"/>
</dbReference>
<dbReference type="EMBL" id="JAVDQD010000001">
    <property type="protein sequence ID" value="MDR6237612.1"/>
    <property type="molecule type" value="Genomic_DNA"/>
</dbReference>
<keyword evidence="4" id="KW-0479">Metal-binding</keyword>
<organism evidence="10 11">
    <name type="scientific">Aureibacter tunicatorum</name>
    <dbReference type="NCBI Taxonomy" id="866807"/>
    <lineage>
        <taxon>Bacteria</taxon>
        <taxon>Pseudomonadati</taxon>
        <taxon>Bacteroidota</taxon>
        <taxon>Cytophagia</taxon>
        <taxon>Cytophagales</taxon>
        <taxon>Persicobacteraceae</taxon>
        <taxon>Aureibacter</taxon>
    </lineage>
</organism>
<evidence type="ECO:0000256" key="7">
    <source>
        <dbReference type="ARBA" id="ARBA00023049"/>
    </source>
</evidence>
<evidence type="ECO:0000256" key="5">
    <source>
        <dbReference type="ARBA" id="ARBA00022801"/>
    </source>
</evidence>
<evidence type="ECO:0000256" key="3">
    <source>
        <dbReference type="ARBA" id="ARBA00022670"/>
    </source>
</evidence>
<feature type="domain" description="Csd3-like second N-terminal" evidence="9">
    <location>
        <begin position="156"/>
        <end position="274"/>
    </location>
</feature>
<evidence type="ECO:0000313" key="11">
    <source>
        <dbReference type="Proteomes" id="UP001185092"/>
    </source>
</evidence>
<dbReference type="Pfam" id="PF19425">
    <property type="entry name" value="Csd3_N2"/>
    <property type="match status" value="1"/>
</dbReference>
<protein>
    <submittedName>
        <fullName evidence="10">Murein DD-endopeptidase MepM/ murein hydrolase activator NlpD</fullName>
    </submittedName>
</protein>
<comment type="caution">
    <text evidence="10">The sequence shown here is derived from an EMBL/GenBank/DDBJ whole genome shotgun (WGS) entry which is preliminary data.</text>
</comment>
<dbReference type="GO" id="GO:0046872">
    <property type="term" value="F:metal ion binding"/>
    <property type="evidence" value="ECO:0007669"/>
    <property type="project" value="UniProtKB-KW"/>
</dbReference>
<name>A0AAE4BRU6_9BACT</name>
<dbReference type="Pfam" id="PF01551">
    <property type="entry name" value="Peptidase_M23"/>
    <property type="match status" value="1"/>
</dbReference>
<keyword evidence="7" id="KW-0482">Metalloprotease</keyword>
<dbReference type="InterPro" id="IPR016047">
    <property type="entry name" value="M23ase_b-sheet_dom"/>
</dbReference>
<dbReference type="InterPro" id="IPR050570">
    <property type="entry name" value="Cell_wall_metabolism_enzyme"/>
</dbReference>
<evidence type="ECO:0000259" key="8">
    <source>
        <dbReference type="Pfam" id="PF01551"/>
    </source>
</evidence>
<dbReference type="GO" id="GO:0006508">
    <property type="term" value="P:proteolysis"/>
    <property type="evidence" value="ECO:0007669"/>
    <property type="project" value="UniProtKB-KW"/>
</dbReference>
<dbReference type="CDD" id="cd12797">
    <property type="entry name" value="M23_peptidase"/>
    <property type="match status" value="1"/>
</dbReference>
<dbReference type="AlphaFoldDB" id="A0AAE4BRU6"/>
<dbReference type="GO" id="GO:0004222">
    <property type="term" value="F:metalloendopeptidase activity"/>
    <property type="evidence" value="ECO:0007669"/>
    <property type="project" value="TreeGrafter"/>
</dbReference>
<dbReference type="PANTHER" id="PTHR21666:SF288">
    <property type="entry name" value="CELL DIVISION PROTEIN YTFB"/>
    <property type="match status" value="1"/>
</dbReference>
<comment type="cofactor">
    <cofactor evidence="1">
        <name>Zn(2+)</name>
        <dbReference type="ChEBI" id="CHEBI:29105"/>
    </cofactor>
</comment>
<keyword evidence="11" id="KW-1185">Reference proteome</keyword>
<evidence type="ECO:0000259" key="9">
    <source>
        <dbReference type="Pfam" id="PF19425"/>
    </source>
</evidence>
<dbReference type="GO" id="GO:0030313">
    <property type="term" value="C:cell envelope"/>
    <property type="evidence" value="ECO:0007669"/>
    <property type="project" value="UniProtKB-SubCell"/>
</dbReference>
<evidence type="ECO:0000256" key="1">
    <source>
        <dbReference type="ARBA" id="ARBA00001947"/>
    </source>
</evidence>
<gene>
    <name evidence="10" type="ORF">HNQ88_000588</name>
</gene>
<keyword evidence="5 10" id="KW-0378">Hydrolase</keyword>
<dbReference type="SUPFAM" id="SSF51261">
    <property type="entry name" value="Duplicated hybrid motif"/>
    <property type="match status" value="1"/>
</dbReference>
<dbReference type="RefSeq" id="WP_309937079.1">
    <property type="nucleotide sequence ID" value="NZ_AP025305.1"/>
</dbReference>
<evidence type="ECO:0000256" key="4">
    <source>
        <dbReference type="ARBA" id="ARBA00022723"/>
    </source>
</evidence>
<evidence type="ECO:0000256" key="2">
    <source>
        <dbReference type="ARBA" id="ARBA00004196"/>
    </source>
</evidence>
<keyword evidence="3" id="KW-0645">Protease</keyword>
<dbReference type="InterPro" id="IPR011055">
    <property type="entry name" value="Dup_hybrid_motif"/>
</dbReference>
<evidence type="ECO:0000256" key="6">
    <source>
        <dbReference type="ARBA" id="ARBA00022833"/>
    </source>
</evidence>
<dbReference type="PANTHER" id="PTHR21666">
    <property type="entry name" value="PEPTIDASE-RELATED"/>
    <property type="match status" value="1"/>
</dbReference>
<keyword evidence="6" id="KW-0862">Zinc</keyword>
<reference evidence="10" key="1">
    <citation type="submission" date="2023-07" db="EMBL/GenBank/DDBJ databases">
        <title>Genomic Encyclopedia of Type Strains, Phase IV (KMG-IV): sequencing the most valuable type-strain genomes for metagenomic binning, comparative biology and taxonomic classification.</title>
        <authorList>
            <person name="Goeker M."/>
        </authorList>
    </citation>
    <scope>NUCLEOTIDE SEQUENCE</scope>
    <source>
        <strain evidence="10">DSM 26174</strain>
    </source>
</reference>
<proteinExistence type="predicted"/>
<sequence>MKLKPILFVLLIAIAGILITFFKEEIFKEQKVQVAHEVKEALPILPKKEPKKAFGINIDSLEVFEANIEPNQNLSKILAKHNVGYGKIHELAMASKDVYDVRKLASSKKYTLLKSGTDSLAKVEYFIYEQNPVDYVVYYLGDSINIYKGQKPVQIKTATLSGIITSSMYQSIMDRGASPALVNLLSDIYAWQIDFFHIQKGDKFKIIYEEKYVNGERVGLGKLIAASFSHYGQEYYAYHFDQGGDVNYFDEDGNSLRKAFLKAPLNYTRISSRYSGRRFHPVQKRFKAHLGTDYAAPKGTPIMSVGDGIVVAAHYSKYNGNFVKVKHNSVYSTQYLHMSKIKSGIKVGKKVKQGEVIGFVGKTGLATGNHLCFRFWQNGKQVDPFRVVIPPSEPIADNLRNEFEQVRNVLSSQLDKIPYKLFTEVPEGQSILDVKCYKPLEFTNL</sequence>
<dbReference type="InterPro" id="IPR045834">
    <property type="entry name" value="Csd3_N2"/>
</dbReference>
<comment type="subcellular location">
    <subcellularLocation>
        <location evidence="2">Cell envelope</location>
    </subcellularLocation>
</comment>
<feature type="domain" description="M23ase beta-sheet core" evidence="8">
    <location>
        <begin position="288"/>
        <end position="384"/>
    </location>
</feature>
<evidence type="ECO:0000313" key="10">
    <source>
        <dbReference type="EMBL" id="MDR6237612.1"/>
    </source>
</evidence>
<dbReference type="Proteomes" id="UP001185092">
    <property type="component" value="Unassembled WGS sequence"/>
</dbReference>
<dbReference type="Gene3D" id="2.70.70.10">
    <property type="entry name" value="Glucose Permease (Domain IIA)"/>
    <property type="match status" value="1"/>
</dbReference>
<accession>A0AAE4BRU6</accession>